<keyword evidence="5" id="KW-0449">Lipoprotein</keyword>
<dbReference type="Proteomes" id="UP000199501">
    <property type="component" value="Unassembled WGS sequence"/>
</dbReference>
<protein>
    <submittedName>
        <fullName evidence="5">Lipoprotein LprG</fullName>
    </submittedName>
</protein>
<comment type="subcellular location">
    <subcellularLocation>
        <location evidence="1">Cell envelope</location>
    </subcellularLocation>
</comment>
<dbReference type="PROSITE" id="PS51257">
    <property type="entry name" value="PROKAR_LIPOPROTEIN"/>
    <property type="match status" value="1"/>
</dbReference>
<dbReference type="InterPro" id="IPR009830">
    <property type="entry name" value="LppX/LprAFG"/>
</dbReference>
<dbReference type="Pfam" id="PF07161">
    <property type="entry name" value="LppX_LprAFG"/>
    <property type="match status" value="1"/>
</dbReference>
<dbReference type="InterPro" id="IPR029046">
    <property type="entry name" value="LolA/LolB/LppX"/>
</dbReference>
<comment type="similarity">
    <text evidence="2">Belongs to the LppX/LprAFG lipoprotein family.</text>
</comment>
<sequence length="236" mass="24108">MVMRRIFLGALALVAVLASGCTSSDSPPAGDTSTLPDGASLLSDASAATRDVKSAHFTLTVNGTVPAIPVQNAEGDLTREGGPSGAAKGTVRLTLLGQLIEGEFVLVDGSLYIKGPTGGFQKYPAALSSSIYDPSAILNPDKGIANVLKQVQEPRTEAKETVEGVSAFKVSGKVAKDVVSVVVPGVSSDVDVSVWVREDNKQPVRATVTLPGGEGKPASVDLTLSDVGKPVTITAP</sequence>
<keyword evidence="6" id="KW-1185">Reference proteome</keyword>
<keyword evidence="3" id="KW-0472">Membrane</keyword>
<organism evidence="5 6">
    <name type="scientific">Actinokineospora iranica</name>
    <dbReference type="NCBI Taxonomy" id="1271860"/>
    <lineage>
        <taxon>Bacteria</taxon>
        <taxon>Bacillati</taxon>
        <taxon>Actinomycetota</taxon>
        <taxon>Actinomycetes</taxon>
        <taxon>Pseudonocardiales</taxon>
        <taxon>Pseudonocardiaceae</taxon>
        <taxon>Actinokineospora</taxon>
    </lineage>
</organism>
<gene>
    <name evidence="5" type="ORF">SAMN05216174_1064</name>
</gene>
<evidence type="ECO:0000313" key="5">
    <source>
        <dbReference type="EMBL" id="SDC96686.1"/>
    </source>
</evidence>
<evidence type="ECO:0000313" key="6">
    <source>
        <dbReference type="Proteomes" id="UP000199501"/>
    </source>
</evidence>
<evidence type="ECO:0000256" key="3">
    <source>
        <dbReference type="ARBA" id="ARBA00022475"/>
    </source>
</evidence>
<keyword evidence="4" id="KW-0732">Signal</keyword>
<dbReference type="SUPFAM" id="SSF89392">
    <property type="entry name" value="Prokaryotic lipoproteins and lipoprotein localization factors"/>
    <property type="match status" value="1"/>
</dbReference>
<dbReference type="EMBL" id="FMZZ01000006">
    <property type="protein sequence ID" value="SDC96686.1"/>
    <property type="molecule type" value="Genomic_DNA"/>
</dbReference>
<proteinExistence type="inferred from homology"/>
<feature type="chain" id="PRO_5038762745" evidence="4">
    <location>
        <begin position="24"/>
        <end position="236"/>
    </location>
</feature>
<evidence type="ECO:0000256" key="4">
    <source>
        <dbReference type="SAM" id="SignalP"/>
    </source>
</evidence>
<dbReference type="AlphaFoldDB" id="A0A1G6QYE9"/>
<name>A0A1G6QYE9_9PSEU</name>
<accession>A0A1G6QYE9</accession>
<dbReference type="Gene3D" id="2.50.20.20">
    <property type="match status" value="1"/>
</dbReference>
<keyword evidence="3" id="KW-1003">Cell membrane</keyword>
<feature type="signal peptide" evidence="4">
    <location>
        <begin position="1"/>
        <end position="23"/>
    </location>
</feature>
<dbReference type="RefSeq" id="WP_091450436.1">
    <property type="nucleotide sequence ID" value="NZ_FMZZ01000006.1"/>
</dbReference>
<dbReference type="STRING" id="1271860.SAMN05216174_1064"/>
<reference evidence="6" key="1">
    <citation type="submission" date="2016-10" db="EMBL/GenBank/DDBJ databases">
        <authorList>
            <person name="Varghese N."/>
            <person name="Submissions S."/>
        </authorList>
    </citation>
    <scope>NUCLEOTIDE SEQUENCE [LARGE SCALE GENOMIC DNA]</scope>
    <source>
        <strain evidence="6">IBRC-M 10403</strain>
    </source>
</reference>
<evidence type="ECO:0000256" key="2">
    <source>
        <dbReference type="ARBA" id="ARBA00009194"/>
    </source>
</evidence>
<dbReference type="OrthoDB" id="4763237at2"/>
<evidence type="ECO:0000256" key="1">
    <source>
        <dbReference type="ARBA" id="ARBA00004196"/>
    </source>
</evidence>
<dbReference type="GO" id="GO:0030313">
    <property type="term" value="C:cell envelope"/>
    <property type="evidence" value="ECO:0007669"/>
    <property type="project" value="UniProtKB-SubCell"/>
</dbReference>
<dbReference type="CDD" id="cd16334">
    <property type="entry name" value="LppX-like"/>
    <property type="match status" value="1"/>
</dbReference>